<proteinExistence type="predicted"/>
<organism evidence="1 2">
    <name type="scientific">Orbilia javanica</name>
    <dbReference type="NCBI Taxonomy" id="47235"/>
    <lineage>
        <taxon>Eukaryota</taxon>
        <taxon>Fungi</taxon>
        <taxon>Dikarya</taxon>
        <taxon>Ascomycota</taxon>
        <taxon>Pezizomycotina</taxon>
        <taxon>Orbiliomycetes</taxon>
        <taxon>Orbiliales</taxon>
        <taxon>Orbiliaceae</taxon>
        <taxon>Orbilia</taxon>
    </lineage>
</organism>
<evidence type="ECO:0000313" key="2">
    <source>
        <dbReference type="Proteomes" id="UP001313282"/>
    </source>
</evidence>
<gene>
    <name evidence="1" type="ORF">TWF718_003835</name>
</gene>
<accession>A0AAN8RKI5</accession>
<evidence type="ECO:0000313" key="1">
    <source>
        <dbReference type="EMBL" id="KAK6350648.1"/>
    </source>
</evidence>
<keyword evidence="2" id="KW-1185">Reference proteome</keyword>
<dbReference type="EMBL" id="JAVHNR010000002">
    <property type="protein sequence ID" value="KAK6350648.1"/>
    <property type="molecule type" value="Genomic_DNA"/>
</dbReference>
<comment type="caution">
    <text evidence="1">The sequence shown here is derived from an EMBL/GenBank/DDBJ whole genome shotgun (WGS) entry which is preliminary data.</text>
</comment>
<name>A0AAN8RKI5_9PEZI</name>
<protein>
    <submittedName>
        <fullName evidence="1">Uncharacterized protein</fullName>
    </submittedName>
</protein>
<dbReference type="Proteomes" id="UP001313282">
    <property type="component" value="Unassembled WGS sequence"/>
</dbReference>
<dbReference type="AlphaFoldDB" id="A0AAN8RKI5"/>
<reference evidence="1 2" key="1">
    <citation type="submission" date="2019-10" db="EMBL/GenBank/DDBJ databases">
        <authorList>
            <person name="Palmer J.M."/>
        </authorList>
    </citation>
    <scope>NUCLEOTIDE SEQUENCE [LARGE SCALE GENOMIC DNA]</scope>
    <source>
        <strain evidence="1 2">TWF718</strain>
    </source>
</reference>
<sequence>MKEDQLCFTYLCSRWSRRDRVTHLAGPEARTDLEALERLISRKEFEKDVLDGLESGVDTSDGTPNIVFQGTMVLLYFWWLEDLKNLQLIRSMENWLVRKLNFDIYTIIQSYMTETVVIQNHRNLLKKNNTSLIKKMERRMRYHFRSGHYMNGTFWEQMLGVSENDMVHSLVDNARLDNKGCSRLTGREEDRKFLNILYWPFRNTPGVFEYVKKMIPEIESTSSCEDEEEADYSFL</sequence>